<dbReference type="CDD" id="cd00402">
    <property type="entry name" value="Riboflavin_synthase_like"/>
    <property type="match status" value="1"/>
</dbReference>
<organism evidence="12 13">
    <name type="scientific">Prochlorococcus marinus (strain SARG / CCMP1375 / SS120)</name>
    <dbReference type="NCBI Taxonomy" id="167539"/>
    <lineage>
        <taxon>Bacteria</taxon>
        <taxon>Bacillati</taxon>
        <taxon>Cyanobacteriota</taxon>
        <taxon>Cyanophyceae</taxon>
        <taxon>Synechococcales</taxon>
        <taxon>Prochlorococcaceae</taxon>
        <taxon>Prochlorococcus</taxon>
    </lineage>
</organism>
<evidence type="ECO:0000256" key="10">
    <source>
        <dbReference type="PROSITE-ProRule" id="PRU00524"/>
    </source>
</evidence>
<dbReference type="InterPro" id="IPR023366">
    <property type="entry name" value="ATP_synth_asu-like_sf"/>
</dbReference>
<evidence type="ECO:0000256" key="3">
    <source>
        <dbReference type="ARBA" id="ARBA00004887"/>
    </source>
</evidence>
<dbReference type="GO" id="GO:0009231">
    <property type="term" value="P:riboflavin biosynthetic process"/>
    <property type="evidence" value="ECO:0007669"/>
    <property type="project" value="UniProtKB-KW"/>
</dbReference>
<keyword evidence="8" id="KW-0677">Repeat</keyword>
<dbReference type="GO" id="GO:0004746">
    <property type="term" value="F:riboflavin synthase activity"/>
    <property type="evidence" value="ECO:0007669"/>
    <property type="project" value="UniProtKB-UniRule"/>
</dbReference>
<dbReference type="InterPro" id="IPR017938">
    <property type="entry name" value="Riboflavin_synthase-like_b-brl"/>
</dbReference>
<dbReference type="RefSeq" id="WP_011124593.1">
    <property type="nucleotide sequence ID" value="NC_005042.1"/>
</dbReference>
<dbReference type="KEGG" id="pma:Pro_0438"/>
<dbReference type="OrthoDB" id="9788537at2"/>
<feature type="domain" description="Lumazine-binding" evidence="11">
    <location>
        <begin position="1"/>
        <end position="92"/>
    </location>
</feature>
<keyword evidence="7" id="KW-0808">Transferase</keyword>
<dbReference type="EC" id="2.5.1.9" evidence="4 9"/>
<evidence type="ECO:0000256" key="7">
    <source>
        <dbReference type="ARBA" id="ARBA00022679"/>
    </source>
</evidence>
<dbReference type="NCBIfam" id="TIGR00187">
    <property type="entry name" value="ribE"/>
    <property type="match status" value="1"/>
</dbReference>
<evidence type="ECO:0000256" key="4">
    <source>
        <dbReference type="ARBA" id="ARBA00012827"/>
    </source>
</evidence>
<dbReference type="PROSITE" id="PS51177">
    <property type="entry name" value="LUMAZINE_BIND"/>
    <property type="match status" value="2"/>
</dbReference>
<dbReference type="PANTHER" id="PTHR21098:SF12">
    <property type="entry name" value="RIBOFLAVIN SYNTHASE"/>
    <property type="match status" value="1"/>
</dbReference>
<comment type="function">
    <text evidence="2">Catalyzes the dismutation of two molecules of 6,7-dimethyl-8-ribityllumazine, resulting in the formation of riboflavin and 5-amino-6-(D-ribitylamino)uracil.</text>
</comment>
<feature type="repeat" description="Lumazine-binding" evidence="10">
    <location>
        <begin position="1"/>
        <end position="92"/>
    </location>
</feature>
<dbReference type="HOGENOM" id="CLU_034388_2_0_3"/>
<evidence type="ECO:0000259" key="11">
    <source>
        <dbReference type="PROSITE" id="PS51177"/>
    </source>
</evidence>
<dbReference type="Proteomes" id="UP000001420">
    <property type="component" value="Chromosome"/>
</dbReference>
<name>Q7VDE1_PROMA</name>
<evidence type="ECO:0000313" key="13">
    <source>
        <dbReference type="Proteomes" id="UP000001420"/>
    </source>
</evidence>
<proteinExistence type="predicted"/>
<evidence type="ECO:0000313" key="12">
    <source>
        <dbReference type="EMBL" id="AAP99484.1"/>
    </source>
</evidence>
<dbReference type="InterPro" id="IPR026017">
    <property type="entry name" value="Lumazine-bd_dom"/>
</dbReference>
<evidence type="ECO:0000256" key="5">
    <source>
        <dbReference type="ARBA" id="ARBA00013950"/>
    </source>
</evidence>
<dbReference type="Gene3D" id="2.40.30.20">
    <property type="match status" value="2"/>
</dbReference>
<dbReference type="PIRSF" id="PIRSF000498">
    <property type="entry name" value="Riboflavin_syn_A"/>
    <property type="match status" value="1"/>
</dbReference>
<dbReference type="STRING" id="167539.Pro_0438"/>
<evidence type="ECO:0000256" key="1">
    <source>
        <dbReference type="ARBA" id="ARBA00000968"/>
    </source>
</evidence>
<dbReference type="eggNOG" id="COG0307">
    <property type="taxonomic scope" value="Bacteria"/>
</dbReference>
<accession>Q7VDE1</accession>
<dbReference type="EMBL" id="AE017126">
    <property type="protein sequence ID" value="AAP99484.1"/>
    <property type="molecule type" value="Genomic_DNA"/>
</dbReference>
<dbReference type="PATRIC" id="fig|167539.5.peg.449"/>
<dbReference type="NCBIfam" id="NF006767">
    <property type="entry name" value="PRK09289.1"/>
    <property type="match status" value="1"/>
</dbReference>
<gene>
    <name evidence="12" type="primary">ribC</name>
    <name evidence="12" type="ordered locus">Pro_0438</name>
</gene>
<feature type="domain" description="Lumazine-binding" evidence="11">
    <location>
        <begin position="93"/>
        <end position="191"/>
    </location>
</feature>
<evidence type="ECO:0000256" key="8">
    <source>
        <dbReference type="ARBA" id="ARBA00022737"/>
    </source>
</evidence>
<protein>
    <recommendedName>
        <fullName evidence="5 9">Riboflavin synthase</fullName>
        <ecNumber evidence="4 9">2.5.1.9</ecNumber>
    </recommendedName>
</protein>
<feature type="repeat" description="Lumazine-binding" evidence="10">
    <location>
        <begin position="93"/>
        <end position="191"/>
    </location>
</feature>
<dbReference type="InterPro" id="IPR001783">
    <property type="entry name" value="Lumazine-bd"/>
</dbReference>
<dbReference type="AlphaFoldDB" id="Q7VDE1"/>
<evidence type="ECO:0000256" key="2">
    <source>
        <dbReference type="ARBA" id="ARBA00002803"/>
    </source>
</evidence>
<comment type="pathway">
    <text evidence="3">Cofactor biosynthesis; riboflavin biosynthesis; riboflavin from 2-hydroxy-3-oxobutyl phosphate and 5-amino-6-(D-ribitylamino)uracil: step 2/2.</text>
</comment>
<dbReference type="Pfam" id="PF00677">
    <property type="entry name" value="Lum_binding"/>
    <property type="match status" value="2"/>
</dbReference>
<evidence type="ECO:0000256" key="6">
    <source>
        <dbReference type="ARBA" id="ARBA00022619"/>
    </source>
</evidence>
<evidence type="ECO:0000256" key="9">
    <source>
        <dbReference type="NCBIfam" id="TIGR00187"/>
    </source>
</evidence>
<dbReference type="EnsemblBacteria" id="AAP99484">
    <property type="protein sequence ID" value="AAP99484"/>
    <property type="gene ID" value="Pro_0438"/>
</dbReference>
<dbReference type="SUPFAM" id="SSF63380">
    <property type="entry name" value="Riboflavin synthase domain-like"/>
    <property type="match status" value="2"/>
</dbReference>
<reference evidence="12 13" key="1">
    <citation type="journal article" date="2003" name="Proc. Natl. Acad. Sci. U.S.A.">
        <title>Genome sequence of the cyanobacterium Prochlorococcus marinus SS120, a nearly minimal oxyphototrophic genome.</title>
        <authorList>
            <person name="Dufresne A."/>
            <person name="Salanoubat M."/>
            <person name="Partensky F."/>
            <person name="Artiguenave F."/>
            <person name="Axmann I.M."/>
            <person name="Barbe V."/>
            <person name="Duprat S."/>
            <person name="Galperin M.Y."/>
            <person name="Koonin E.V."/>
            <person name="Le Gall F."/>
            <person name="Makarova K.S."/>
            <person name="Ostrowski M."/>
            <person name="Oztas S."/>
            <person name="Robert C."/>
            <person name="Rogozin I.B."/>
            <person name="Scanlan D.J."/>
            <person name="Tandeau de Marsac N."/>
            <person name="Weissenbach J."/>
            <person name="Wincker P."/>
            <person name="Wolf Y.I."/>
            <person name="Hess W.R."/>
        </authorList>
    </citation>
    <scope>NUCLEOTIDE SEQUENCE [LARGE SCALE GENOMIC DNA]</scope>
    <source>
        <strain evidence="13">SARG / CCMP1375 / SS120</strain>
    </source>
</reference>
<keyword evidence="6" id="KW-0686">Riboflavin biosynthesis</keyword>
<sequence length="222" mass="24224">MFTGLVQAVGTIHRAGKKVLVEVPTSFPSIALGDSIAVDGVCLTVAALRNKGFFADVSEETLARTSLGEKATERGFVNLEPALRISDRLGGHFVSGHIDGLGKVVSIKELTSSWDLQIRWQENIFAKYTCDKASIALNGVSLTIAKRKEGNILSIAVIPHTWANTSLQYLLEGEFVNLEADLIAKYTESLLEQRSDMADKSNQLKTKPLEISDNWLKANGYS</sequence>
<comment type="catalytic activity">
    <reaction evidence="1">
        <text>2 6,7-dimethyl-8-(1-D-ribityl)lumazine + H(+) = 5-amino-6-(D-ribitylamino)uracil + riboflavin</text>
        <dbReference type="Rhea" id="RHEA:20772"/>
        <dbReference type="ChEBI" id="CHEBI:15378"/>
        <dbReference type="ChEBI" id="CHEBI:15934"/>
        <dbReference type="ChEBI" id="CHEBI:57986"/>
        <dbReference type="ChEBI" id="CHEBI:58201"/>
        <dbReference type="EC" id="2.5.1.9"/>
    </reaction>
</comment>
<keyword evidence="13" id="KW-1185">Reference proteome</keyword>
<dbReference type="PANTHER" id="PTHR21098">
    <property type="entry name" value="RIBOFLAVIN SYNTHASE ALPHA CHAIN"/>
    <property type="match status" value="1"/>
</dbReference>